<evidence type="ECO:0000256" key="3">
    <source>
        <dbReference type="ARBA" id="ARBA00022840"/>
    </source>
</evidence>
<comment type="cofactor">
    <cofactor evidence="7">
        <name>Zn(2+)</name>
        <dbReference type="ChEBI" id="CHEBI:29105"/>
    </cofactor>
    <text evidence="7">Binds 1 zinc ion.</text>
</comment>
<comment type="caution">
    <text evidence="9">The sequence shown here is derived from an EMBL/GenBank/DDBJ whole genome shotgun (WGS) entry which is preliminary data.</text>
</comment>
<keyword evidence="3 7" id="KW-0067">ATP-binding</keyword>
<keyword evidence="7" id="KW-0863">Zinc-finger</keyword>
<reference evidence="10" key="1">
    <citation type="submission" date="2017-09" db="EMBL/GenBank/DDBJ databases">
        <title>Depth-based differentiation of microbial function through sediment-hosted aquifers and enrichment of novel symbionts in the deep terrestrial subsurface.</title>
        <authorList>
            <person name="Probst A.J."/>
            <person name="Ladd B."/>
            <person name="Jarett J.K."/>
            <person name="Geller-Mcgrath D.E."/>
            <person name="Sieber C.M.K."/>
            <person name="Emerson J.B."/>
            <person name="Anantharaman K."/>
            <person name="Thomas B.C."/>
            <person name="Malmstrom R."/>
            <person name="Stieglmeier M."/>
            <person name="Klingl A."/>
            <person name="Woyke T."/>
            <person name="Ryan C.M."/>
            <person name="Banfield J.F."/>
        </authorList>
    </citation>
    <scope>NUCLEOTIDE SEQUENCE [LARGE SCALE GENOMIC DNA]</scope>
</reference>
<keyword evidence="1 7" id="KW-0678">Repressor</keyword>
<keyword evidence="7" id="KW-0862">Zinc</keyword>
<evidence type="ECO:0000256" key="4">
    <source>
        <dbReference type="ARBA" id="ARBA00023015"/>
    </source>
</evidence>
<evidence type="ECO:0000313" key="10">
    <source>
        <dbReference type="Proteomes" id="UP000230184"/>
    </source>
</evidence>
<dbReference type="PROSITE" id="PS51161">
    <property type="entry name" value="ATP_CONE"/>
    <property type="match status" value="1"/>
</dbReference>
<comment type="function">
    <text evidence="7">Negatively regulates transcription of bacterial ribonucleotide reductase nrd genes and operons by binding to NrdR-boxes.</text>
</comment>
<proteinExistence type="inferred from homology"/>
<protein>
    <recommendedName>
        <fullName evidence="7">Transcriptional repressor NrdR</fullName>
    </recommendedName>
</protein>
<evidence type="ECO:0000259" key="8">
    <source>
        <dbReference type="PROSITE" id="PS51161"/>
    </source>
</evidence>
<accession>A0A2M6YSN3</accession>
<dbReference type="GO" id="GO:0045892">
    <property type="term" value="P:negative regulation of DNA-templated transcription"/>
    <property type="evidence" value="ECO:0007669"/>
    <property type="project" value="UniProtKB-UniRule"/>
</dbReference>
<dbReference type="GO" id="GO:0008270">
    <property type="term" value="F:zinc ion binding"/>
    <property type="evidence" value="ECO:0007669"/>
    <property type="project" value="UniProtKB-UniRule"/>
</dbReference>
<keyword evidence="7" id="KW-0479">Metal-binding</keyword>
<keyword evidence="4 7" id="KW-0805">Transcription regulation</keyword>
<evidence type="ECO:0000256" key="2">
    <source>
        <dbReference type="ARBA" id="ARBA00022741"/>
    </source>
</evidence>
<name>A0A2M6YSN3_9BACT</name>
<feature type="domain" description="ATP-cone" evidence="8">
    <location>
        <begin position="49"/>
        <end position="139"/>
    </location>
</feature>
<evidence type="ECO:0000313" key="9">
    <source>
        <dbReference type="EMBL" id="PIU36496.1"/>
    </source>
</evidence>
<dbReference type="Pfam" id="PF22811">
    <property type="entry name" value="Zn_ribbon_NrdR"/>
    <property type="match status" value="1"/>
</dbReference>
<dbReference type="Pfam" id="PF03477">
    <property type="entry name" value="ATP-cone"/>
    <property type="match status" value="1"/>
</dbReference>
<keyword evidence="2 7" id="KW-0547">Nucleotide-binding</keyword>
<comment type="similarity">
    <text evidence="7">Belongs to the NrdR family.</text>
</comment>
<dbReference type="Proteomes" id="UP000230184">
    <property type="component" value="Unassembled WGS sequence"/>
</dbReference>
<dbReference type="PANTHER" id="PTHR30455:SF2">
    <property type="entry name" value="TRANSCRIPTIONAL REPRESSOR NRDR"/>
    <property type="match status" value="1"/>
</dbReference>
<dbReference type="PANTHER" id="PTHR30455">
    <property type="entry name" value="TRANSCRIPTIONAL REPRESSOR NRDR"/>
    <property type="match status" value="1"/>
</dbReference>
<evidence type="ECO:0000256" key="6">
    <source>
        <dbReference type="ARBA" id="ARBA00023163"/>
    </source>
</evidence>
<dbReference type="GO" id="GO:0003677">
    <property type="term" value="F:DNA binding"/>
    <property type="evidence" value="ECO:0007669"/>
    <property type="project" value="UniProtKB-KW"/>
</dbReference>
<feature type="zinc finger region" evidence="7">
    <location>
        <begin position="3"/>
        <end position="34"/>
    </location>
</feature>
<sequence>MFCIFCQHHDTEVIETRVSEDGTTVRRRRSCPKCDKRFTTYERLEELPIIVIKRDGTRERFDREKLRSGLFKSCEKTIVTSEKIDRIINEVEQELKEKDTTEIESKIIGNLTAKRLKKIDKVAYIRFSSVFRRFVDLDDFQEELKKINPIKSGK</sequence>
<keyword evidence="5 7" id="KW-0238">DNA-binding</keyword>
<keyword evidence="6 7" id="KW-0804">Transcription</keyword>
<evidence type="ECO:0000256" key="1">
    <source>
        <dbReference type="ARBA" id="ARBA00022491"/>
    </source>
</evidence>
<gene>
    <name evidence="7" type="primary">nrdR</name>
    <name evidence="9" type="ORF">COT02_05755</name>
</gene>
<evidence type="ECO:0000256" key="5">
    <source>
        <dbReference type="ARBA" id="ARBA00023125"/>
    </source>
</evidence>
<dbReference type="InterPro" id="IPR003796">
    <property type="entry name" value="RNR_NrdR-like"/>
</dbReference>
<dbReference type="HAMAP" id="MF_00440">
    <property type="entry name" value="NrdR"/>
    <property type="match status" value="1"/>
</dbReference>
<dbReference type="InterPro" id="IPR005144">
    <property type="entry name" value="ATP-cone_dom"/>
</dbReference>
<dbReference type="GO" id="GO:0005524">
    <property type="term" value="F:ATP binding"/>
    <property type="evidence" value="ECO:0007669"/>
    <property type="project" value="UniProtKB-UniRule"/>
</dbReference>
<evidence type="ECO:0000256" key="7">
    <source>
        <dbReference type="HAMAP-Rule" id="MF_00440"/>
    </source>
</evidence>
<dbReference type="AlphaFoldDB" id="A0A2M6YSN3"/>
<dbReference type="InterPro" id="IPR055173">
    <property type="entry name" value="NrdR-like_N"/>
</dbReference>
<organism evidence="9 10">
    <name type="scientific">Candidatus Roizmanbacteria bacterium CG07_land_8_20_14_0_80_34_15</name>
    <dbReference type="NCBI Taxonomy" id="1974849"/>
    <lineage>
        <taxon>Bacteria</taxon>
        <taxon>Candidatus Roizmaniibacteriota</taxon>
    </lineage>
</organism>
<dbReference type="EMBL" id="PEWY01000163">
    <property type="protein sequence ID" value="PIU36496.1"/>
    <property type="molecule type" value="Genomic_DNA"/>
</dbReference>
<dbReference type="NCBIfam" id="TIGR00244">
    <property type="entry name" value="transcriptional regulator NrdR"/>
    <property type="match status" value="1"/>
</dbReference>